<keyword evidence="2" id="KW-0067">ATP-binding</keyword>
<reference evidence="5 6" key="1">
    <citation type="submission" date="2018-08" db="EMBL/GenBank/DDBJ databases">
        <title>A genome reference for cultivated species of the human gut microbiota.</title>
        <authorList>
            <person name="Zou Y."/>
            <person name="Xue W."/>
            <person name="Luo G."/>
        </authorList>
    </citation>
    <scope>NUCLEOTIDE SEQUENCE [LARGE SCALE GENOMIC DNA]</scope>
    <source>
        <strain evidence="5 6">AM07-24</strain>
    </source>
</reference>
<dbReference type="RefSeq" id="WP_118333453.1">
    <property type="nucleotide sequence ID" value="NZ_AP025567.1"/>
</dbReference>
<dbReference type="Gene3D" id="1.10.3290.10">
    <property type="entry name" value="Fido-like domain"/>
    <property type="match status" value="1"/>
</dbReference>
<dbReference type="InterPro" id="IPR036597">
    <property type="entry name" value="Fido-like_dom_sf"/>
</dbReference>
<comment type="caution">
    <text evidence="5">The sequence shown here is derived from an EMBL/GenBank/DDBJ whole genome shotgun (WGS) entry which is preliminary data.</text>
</comment>
<evidence type="ECO:0000256" key="3">
    <source>
        <dbReference type="SAM" id="Coils"/>
    </source>
</evidence>
<evidence type="ECO:0000256" key="1">
    <source>
        <dbReference type="PIRSR" id="PIRSR640198-1"/>
    </source>
</evidence>
<organism evidence="5 6">
    <name type="scientific">Emergencia timonensis</name>
    <dbReference type="NCBI Taxonomy" id="1776384"/>
    <lineage>
        <taxon>Bacteria</taxon>
        <taxon>Bacillati</taxon>
        <taxon>Bacillota</taxon>
        <taxon>Clostridia</taxon>
        <taxon>Peptostreptococcales</taxon>
        <taxon>Anaerovoracaceae</taxon>
        <taxon>Emergencia</taxon>
    </lineage>
</organism>
<gene>
    <name evidence="5" type="ORF">DW099_01930</name>
</gene>
<evidence type="ECO:0000313" key="6">
    <source>
        <dbReference type="Proteomes" id="UP000284841"/>
    </source>
</evidence>
<feature type="binding site" evidence="2">
    <location>
        <position position="282"/>
    </location>
    <ligand>
        <name>ATP</name>
        <dbReference type="ChEBI" id="CHEBI:30616"/>
    </ligand>
</feature>
<dbReference type="PROSITE" id="PS51459">
    <property type="entry name" value="FIDO"/>
    <property type="match status" value="1"/>
</dbReference>
<dbReference type="Pfam" id="PF02661">
    <property type="entry name" value="Fic"/>
    <property type="match status" value="1"/>
</dbReference>
<evidence type="ECO:0000313" key="5">
    <source>
        <dbReference type="EMBL" id="RHJ89359.1"/>
    </source>
</evidence>
<keyword evidence="6" id="KW-1185">Reference proteome</keyword>
<dbReference type="Proteomes" id="UP000284841">
    <property type="component" value="Unassembled WGS sequence"/>
</dbReference>
<feature type="binding site" evidence="2">
    <location>
        <begin position="233"/>
        <end position="240"/>
    </location>
    <ligand>
        <name>ATP</name>
        <dbReference type="ChEBI" id="CHEBI:30616"/>
    </ligand>
</feature>
<evidence type="ECO:0000259" key="4">
    <source>
        <dbReference type="PROSITE" id="PS51459"/>
    </source>
</evidence>
<feature type="domain" description="Fido" evidence="4">
    <location>
        <begin position="141"/>
        <end position="295"/>
    </location>
</feature>
<dbReference type="PANTHER" id="PTHR13504:SF40">
    <property type="entry name" value="FIDO DOMAIN-CONTAINING PROTEIN"/>
    <property type="match status" value="1"/>
</dbReference>
<dbReference type="InterPro" id="IPR040198">
    <property type="entry name" value="Fido_containing"/>
</dbReference>
<sequence>MEYHDLVKLYYKDKLEYKETYEKRYHGEETKRFDFDVSGNPAFLVLTQEIAKLNENILKENNFLVYYASKLPGEALLQFELKCLVEEIKMTNDIEGVASTRKEIEDALEAVRSHQEGKSRFMGIANKYLMLSSKGMTQPLSTCQDIRDIYDELVYEEVAHDDPGSLPDGVLFRKEPVFMQKNYERIHTGLMPESKIIQYLDIGLKIIVDPQMLGLVSIAVFHYLFGYVHPFYDGNGRMARYLSSILLRKEVLFLAAFNLSAVIKREVRRYYKAFALTNDPKNKGDLTPFVTIFLEFILEAIEQLSEELKTLMEKYDHFKLIIEQNESFMNSSKTYKVLVEKMLINTLFGSQGMDVKKLADACETTVNTIRYLLNKMDKAMLRTERDGHRLLYDLDLDFLEKL</sequence>
<name>A0A415E6L5_9FIRM</name>
<dbReference type="GO" id="GO:0005524">
    <property type="term" value="F:ATP binding"/>
    <property type="evidence" value="ECO:0007669"/>
    <property type="project" value="UniProtKB-KW"/>
</dbReference>
<accession>A0A415E6L5</accession>
<dbReference type="PANTHER" id="PTHR13504">
    <property type="entry name" value="FIDO DOMAIN-CONTAINING PROTEIN DDB_G0283145"/>
    <property type="match status" value="1"/>
</dbReference>
<protein>
    <submittedName>
        <fullName evidence="5">Fic family protein</fullName>
    </submittedName>
</protein>
<feature type="coiled-coil region" evidence="3">
    <location>
        <begin position="294"/>
        <end position="321"/>
    </location>
</feature>
<dbReference type="STRING" id="1776384.GCA_900086585_02667"/>
<feature type="binding site" evidence="2">
    <location>
        <begin position="270"/>
        <end position="271"/>
    </location>
    <ligand>
        <name>ATP</name>
        <dbReference type="ChEBI" id="CHEBI:30616"/>
    </ligand>
</feature>
<dbReference type="EMBL" id="QRMS01000001">
    <property type="protein sequence ID" value="RHJ89359.1"/>
    <property type="molecule type" value="Genomic_DNA"/>
</dbReference>
<dbReference type="SUPFAM" id="SSF140931">
    <property type="entry name" value="Fic-like"/>
    <property type="match status" value="1"/>
</dbReference>
<keyword evidence="3" id="KW-0175">Coiled coil</keyword>
<dbReference type="OrthoDB" id="9813719at2"/>
<dbReference type="InterPro" id="IPR003812">
    <property type="entry name" value="Fido"/>
</dbReference>
<feature type="active site" evidence="1">
    <location>
        <position position="229"/>
    </location>
</feature>
<keyword evidence="2" id="KW-0547">Nucleotide-binding</keyword>
<evidence type="ECO:0000256" key="2">
    <source>
        <dbReference type="PIRSR" id="PIRSR640198-2"/>
    </source>
</evidence>
<proteinExistence type="predicted"/>
<dbReference type="AlphaFoldDB" id="A0A415E6L5"/>